<organism evidence="3">
    <name type="scientific">uncultured marine group II/III euryarchaeote KM3_37_C11</name>
    <dbReference type="NCBI Taxonomy" id="1456442"/>
    <lineage>
        <taxon>Archaea</taxon>
        <taxon>Methanobacteriati</taxon>
        <taxon>Methanobacteriota</taxon>
        <taxon>environmental samples</taxon>
    </lineage>
</organism>
<sequence length="129" mass="14450">MPIVYPHEFIARTAIPSVKAGLAKELKTRGISQKDIAKLMDSQVSAISQYVNGQRGGSYELSENVMTLLTAVAEAIHEEPTEELLKYGVSQICNKIIEEEYGYNFDEEEENASQEIEESQYESNIDLSD</sequence>
<dbReference type="PANTHER" id="PTHR40730">
    <property type="entry name" value="TRANSCRIPTIONAL REGULATOR PROTEIN-LIKE PROTEIN"/>
    <property type="match status" value="1"/>
</dbReference>
<dbReference type="PROSITE" id="PS50943">
    <property type="entry name" value="HTH_CROC1"/>
    <property type="match status" value="1"/>
</dbReference>
<dbReference type="PANTHER" id="PTHR40730:SF4">
    <property type="entry name" value="TRANSCRIPTIONAL REGULATOR"/>
    <property type="match status" value="1"/>
</dbReference>
<dbReference type="AlphaFoldDB" id="A0A075H2Q9"/>
<accession>A0A075H2Q9</accession>
<evidence type="ECO:0000313" key="3">
    <source>
        <dbReference type="EMBL" id="AIF09455.1"/>
    </source>
</evidence>
<dbReference type="GO" id="GO:0003677">
    <property type="term" value="F:DNA binding"/>
    <property type="evidence" value="ECO:0007669"/>
    <property type="project" value="InterPro"/>
</dbReference>
<dbReference type="EMBL" id="KF900863">
    <property type="protein sequence ID" value="AIF09455.1"/>
    <property type="molecule type" value="Genomic_DNA"/>
</dbReference>
<name>A0A075H2Q9_9EURY</name>
<feature type="domain" description="HTH cro/C1-type" evidence="2">
    <location>
        <begin position="22"/>
        <end position="75"/>
    </location>
</feature>
<protein>
    <recommendedName>
        <fullName evidence="2">HTH cro/C1-type domain-containing protein</fullName>
    </recommendedName>
</protein>
<dbReference type="InterPro" id="IPR001387">
    <property type="entry name" value="Cro/C1-type_HTH"/>
</dbReference>
<proteinExistence type="predicted"/>
<dbReference type="InterPro" id="IPR010982">
    <property type="entry name" value="Lambda_DNA-bd_dom_sf"/>
</dbReference>
<dbReference type="Pfam" id="PF01381">
    <property type="entry name" value="HTH_3"/>
    <property type="match status" value="1"/>
</dbReference>
<evidence type="ECO:0000259" key="2">
    <source>
        <dbReference type="PROSITE" id="PS50943"/>
    </source>
</evidence>
<dbReference type="SUPFAM" id="SSF47413">
    <property type="entry name" value="lambda repressor-like DNA-binding domains"/>
    <property type="match status" value="1"/>
</dbReference>
<feature type="compositionally biased region" description="Acidic residues" evidence="1">
    <location>
        <begin position="107"/>
        <end position="120"/>
    </location>
</feature>
<reference evidence="3" key="1">
    <citation type="journal article" date="2014" name="Genome Biol. Evol.">
        <title>Pangenome evidence for extensive interdomain horizontal transfer affecting lineage core and shell genes in uncultured planktonic thaumarchaeota and euryarchaeota.</title>
        <authorList>
            <person name="Deschamps P."/>
            <person name="Zivanovic Y."/>
            <person name="Moreira D."/>
            <person name="Rodriguez-Valera F."/>
            <person name="Lopez-Garcia P."/>
        </authorList>
    </citation>
    <scope>NUCLEOTIDE SEQUENCE</scope>
</reference>
<dbReference type="Gene3D" id="1.10.260.40">
    <property type="entry name" value="lambda repressor-like DNA-binding domains"/>
    <property type="match status" value="1"/>
</dbReference>
<feature type="region of interest" description="Disordered" evidence="1">
    <location>
        <begin position="107"/>
        <end position="129"/>
    </location>
</feature>
<evidence type="ECO:0000256" key="1">
    <source>
        <dbReference type="SAM" id="MobiDB-lite"/>
    </source>
</evidence>
<dbReference type="CDD" id="cd00093">
    <property type="entry name" value="HTH_XRE"/>
    <property type="match status" value="1"/>
</dbReference>